<feature type="transmembrane region" description="Helical" evidence="1">
    <location>
        <begin position="20"/>
        <end position="41"/>
    </location>
</feature>
<dbReference type="SUPFAM" id="SSF53756">
    <property type="entry name" value="UDP-Glycosyltransferase/glycogen phosphorylase"/>
    <property type="match status" value="1"/>
</dbReference>
<proteinExistence type="predicted"/>
<reference evidence="2 3" key="1">
    <citation type="journal article" date="2014" name="Nat. Genet.">
        <title>Genome sequence of the hot pepper provides insights into the evolution of pungency in Capsicum species.</title>
        <authorList>
            <person name="Kim S."/>
            <person name="Park M."/>
            <person name="Yeom S.I."/>
            <person name="Kim Y.M."/>
            <person name="Lee J.M."/>
            <person name="Lee H.A."/>
            <person name="Seo E."/>
            <person name="Choi J."/>
            <person name="Cheong K."/>
            <person name="Kim K.T."/>
            <person name="Jung K."/>
            <person name="Lee G.W."/>
            <person name="Oh S.K."/>
            <person name="Bae C."/>
            <person name="Kim S.B."/>
            <person name="Lee H.Y."/>
            <person name="Kim S.Y."/>
            <person name="Kim M.S."/>
            <person name="Kang B.C."/>
            <person name="Jo Y.D."/>
            <person name="Yang H.B."/>
            <person name="Jeong H.J."/>
            <person name="Kang W.H."/>
            <person name="Kwon J.K."/>
            <person name="Shin C."/>
            <person name="Lim J.Y."/>
            <person name="Park J.H."/>
            <person name="Huh J.H."/>
            <person name="Kim J.S."/>
            <person name="Kim B.D."/>
            <person name="Cohen O."/>
            <person name="Paran I."/>
            <person name="Suh M.C."/>
            <person name="Lee S.B."/>
            <person name="Kim Y.K."/>
            <person name="Shin Y."/>
            <person name="Noh S.J."/>
            <person name="Park J."/>
            <person name="Seo Y.S."/>
            <person name="Kwon S.Y."/>
            <person name="Kim H.A."/>
            <person name="Park J.M."/>
            <person name="Kim H.J."/>
            <person name="Choi S.B."/>
            <person name="Bosland P.W."/>
            <person name="Reeves G."/>
            <person name="Jo S.H."/>
            <person name="Lee B.W."/>
            <person name="Cho H.T."/>
            <person name="Choi H.S."/>
            <person name="Lee M.S."/>
            <person name="Yu Y."/>
            <person name="Do Choi Y."/>
            <person name="Park B.S."/>
            <person name="van Deynze A."/>
            <person name="Ashrafi H."/>
            <person name="Hill T."/>
            <person name="Kim W.T."/>
            <person name="Pai H.S."/>
            <person name="Ahn H.K."/>
            <person name="Yeam I."/>
            <person name="Giovannoni J.J."/>
            <person name="Rose J.K."/>
            <person name="Sorensen I."/>
            <person name="Lee S.J."/>
            <person name="Kim R.W."/>
            <person name="Choi I.Y."/>
            <person name="Choi B.S."/>
            <person name="Lim J.S."/>
            <person name="Lee Y.H."/>
            <person name="Choi D."/>
        </authorList>
    </citation>
    <scope>NUCLEOTIDE SEQUENCE [LARGE SCALE GENOMIC DNA]</scope>
    <source>
        <strain evidence="3">cv. CM334</strain>
    </source>
</reference>
<keyword evidence="1" id="KW-0812">Transmembrane</keyword>
<dbReference type="Gene3D" id="3.40.50.2000">
    <property type="entry name" value="Glycogen Phosphorylase B"/>
    <property type="match status" value="1"/>
</dbReference>
<sequence>MSVPTVQPHFMLFPFMAQGHMIPMIDIVRLLAHHGVIIIILTTHLNANRFKSH</sequence>
<accession>A0A2G2YLL7</accession>
<dbReference type="STRING" id="4072.A0A2G2YLL7"/>
<protein>
    <submittedName>
        <fullName evidence="2">Uncharacterized protein</fullName>
    </submittedName>
</protein>
<reference evidence="2 3" key="2">
    <citation type="journal article" date="2017" name="Genome Biol.">
        <title>New reference genome sequences of hot pepper reveal the massive evolution of plant disease-resistance genes by retroduplication.</title>
        <authorList>
            <person name="Kim S."/>
            <person name="Park J."/>
            <person name="Yeom S.I."/>
            <person name="Kim Y.M."/>
            <person name="Seo E."/>
            <person name="Kim K.T."/>
            <person name="Kim M.S."/>
            <person name="Lee J.M."/>
            <person name="Cheong K."/>
            <person name="Shin H.S."/>
            <person name="Kim S.B."/>
            <person name="Han K."/>
            <person name="Lee J."/>
            <person name="Park M."/>
            <person name="Lee H.A."/>
            <person name="Lee H.Y."/>
            <person name="Lee Y."/>
            <person name="Oh S."/>
            <person name="Lee J.H."/>
            <person name="Choi E."/>
            <person name="Choi E."/>
            <person name="Lee S.E."/>
            <person name="Jeon J."/>
            <person name="Kim H."/>
            <person name="Choi G."/>
            <person name="Song H."/>
            <person name="Lee J."/>
            <person name="Lee S.C."/>
            <person name="Kwon J.K."/>
            <person name="Lee H.Y."/>
            <person name="Koo N."/>
            <person name="Hong Y."/>
            <person name="Kim R.W."/>
            <person name="Kang W.H."/>
            <person name="Huh J.H."/>
            <person name="Kang B.C."/>
            <person name="Yang T.J."/>
            <person name="Lee Y.H."/>
            <person name="Bennetzen J.L."/>
            <person name="Choi D."/>
        </authorList>
    </citation>
    <scope>NUCLEOTIDE SEQUENCE [LARGE SCALE GENOMIC DNA]</scope>
    <source>
        <strain evidence="3">cv. CM334</strain>
    </source>
</reference>
<dbReference type="Proteomes" id="UP000222542">
    <property type="component" value="Unassembled WGS sequence"/>
</dbReference>
<keyword evidence="1" id="KW-0472">Membrane</keyword>
<dbReference type="Gramene" id="PHT70639">
    <property type="protein sequence ID" value="PHT70639"/>
    <property type="gene ID" value="T459_25743"/>
</dbReference>
<organism evidence="2 3">
    <name type="scientific">Capsicum annuum</name>
    <name type="common">Capsicum pepper</name>
    <dbReference type="NCBI Taxonomy" id="4072"/>
    <lineage>
        <taxon>Eukaryota</taxon>
        <taxon>Viridiplantae</taxon>
        <taxon>Streptophyta</taxon>
        <taxon>Embryophyta</taxon>
        <taxon>Tracheophyta</taxon>
        <taxon>Spermatophyta</taxon>
        <taxon>Magnoliopsida</taxon>
        <taxon>eudicotyledons</taxon>
        <taxon>Gunneridae</taxon>
        <taxon>Pentapetalae</taxon>
        <taxon>asterids</taxon>
        <taxon>lamiids</taxon>
        <taxon>Solanales</taxon>
        <taxon>Solanaceae</taxon>
        <taxon>Solanoideae</taxon>
        <taxon>Capsiceae</taxon>
        <taxon>Capsicum</taxon>
    </lineage>
</organism>
<name>A0A2G2YLL7_CAPAN</name>
<comment type="caution">
    <text evidence="2">The sequence shown here is derived from an EMBL/GenBank/DDBJ whole genome shotgun (WGS) entry which is preliminary data.</text>
</comment>
<dbReference type="EMBL" id="AYRZ02000010">
    <property type="protein sequence ID" value="PHT70639.1"/>
    <property type="molecule type" value="Genomic_DNA"/>
</dbReference>
<keyword evidence="1" id="KW-1133">Transmembrane helix</keyword>
<dbReference type="AlphaFoldDB" id="A0A2G2YLL7"/>
<evidence type="ECO:0000313" key="3">
    <source>
        <dbReference type="Proteomes" id="UP000222542"/>
    </source>
</evidence>
<keyword evidence="3" id="KW-1185">Reference proteome</keyword>
<gene>
    <name evidence="2" type="ORF">T459_25743</name>
</gene>
<evidence type="ECO:0000256" key="1">
    <source>
        <dbReference type="SAM" id="Phobius"/>
    </source>
</evidence>
<evidence type="ECO:0000313" key="2">
    <source>
        <dbReference type="EMBL" id="PHT70639.1"/>
    </source>
</evidence>